<dbReference type="Proteomes" id="UP000261520">
    <property type="component" value="Unplaced"/>
</dbReference>
<evidence type="ECO:0000256" key="6">
    <source>
        <dbReference type="ARBA" id="ARBA00023136"/>
    </source>
</evidence>
<reference evidence="13" key="1">
    <citation type="submission" date="2025-08" db="UniProtKB">
        <authorList>
            <consortium name="Ensembl"/>
        </authorList>
    </citation>
    <scope>IDENTIFICATION</scope>
</reference>
<dbReference type="PANTHER" id="PTHR24232:SF56">
    <property type="entry name" value="G-PROTEIN COUPLED RECEPTOR 55"/>
    <property type="match status" value="1"/>
</dbReference>
<evidence type="ECO:0000256" key="10">
    <source>
        <dbReference type="RuleBase" id="RU000688"/>
    </source>
</evidence>
<feature type="transmembrane region" description="Helical" evidence="11">
    <location>
        <begin position="216"/>
        <end position="240"/>
    </location>
</feature>
<dbReference type="GO" id="GO:0004930">
    <property type="term" value="F:G protein-coupled receptor activity"/>
    <property type="evidence" value="ECO:0007669"/>
    <property type="project" value="UniProtKB-KW"/>
</dbReference>
<evidence type="ECO:0000256" key="3">
    <source>
        <dbReference type="ARBA" id="ARBA00022692"/>
    </source>
</evidence>
<keyword evidence="3 10" id="KW-0812">Transmembrane</keyword>
<feature type="transmembrane region" description="Helical" evidence="11">
    <location>
        <begin position="260"/>
        <end position="285"/>
    </location>
</feature>
<dbReference type="Ensembl" id="ENSPMGT00000018139.1">
    <property type="protein sequence ID" value="ENSPMGP00000016990.1"/>
    <property type="gene ID" value="ENSPMGG00000013918.1"/>
</dbReference>
<feature type="transmembrane region" description="Helical" evidence="11">
    <location>
        <begin position="20"/>
        <end position="40"/>
    </location>
</feature>
<keyword evidence="14" id="KW-1185">Reference proteome</keyword>
<evidence type="ECO:0000256" key="8">
    <source>
        <dbReference type="ARBA" id="ARBA00023180"/>
    </source>
</evidence>
<evidence type="ECO:0000256" key="1">
    <source>
        <dbReference type="ARBA" id="ARBA00004651"/>
    </source>
</evidence>
<reference evidence="13" key="2">
    <citation type="submission" date="2025-09" db="UniProtKB">
        <authorList>
            <consortium name="Ensembl"/>
        </authorList>
    </citation>
    <scope>IDENTIFICATION</scope>
</reference>
<dbReference type="OrthoDB" id="9447539at2759"/>
<dbReference type="Pfam" id="PF00001">
    <property type="entry name" value="7tm_1"/>
    <property type="match status" value="1"/>
</dbReference>
<evidence type="ECO:0000256" key="2">
    <source>
        <dbReference type="ARBA" id="ARBA00022475"/>
    </source>
</evidence>
<dbReference type="STRING" id="409849.ENSPMGP00000016990"/>
<sequence length="311" mass="35157">MTTNCSFEAVDDLMKHLELVIYVPIFILGSVSNVGALFVFCHVLPKWTEPTVYMTSLALMDLVLLFPLPFKMHAANHLWPAHMQRLCSALEGLYFFGIYGSIYTITSISVERWLALCQPYKAKERRSRRKALVICVGVWALVLVVISTTISSFRQPGGAEIHCFHSFSPQGWRPLVIVCLQVFGFLVPALVVVFCSVRTIRALQGLEQHSPQSRAYIKYIYSSLCSFLLPLTPSHLAILLQFLVHQGEIVDCDSKTRISLFLQLALCLSNVTCCLDALCYYFIFLEARSTRKMLKLSTSSHRRPTFSTSEV</sequence>
<dbReference type="AlphaFoldDB" id="A0A3B4AJX4"/>
<dbReference type="PRINTS" id="PR00237">
    <property type="entry name" value="GPCRRHODOPSN"/>
</dbReference>
<dbReference type="GO" id="GO:0005886">
    <property type="term" value="C:plasma membrane"/>
    <property type="evidence" value="ECO:0007669"/>
    <property type="project" value="UniProtKB-SubCell"/>
</dbReference>
<dbReference type="SUPFAM" id="SSF81321">
    <property type="entry name" value="Family A G protein-coupled receptor-like"/>
    <property type="match status" value="1"/>
</dbReference>
<evidence type="ECO:0000256" key="7">
    <source>
        <dbReference type="ARBA" id="ARBA00023170"/>
    </source>
</evidence>
<evidence type="ECO:0000256" key="5">
    <source>
        <dbReference type="ARBA" id="ARBA00023040"/>
    </source>
</evidence>
<comment type="subcellular location">
    <subcellularLocation>
        <location evidence="1">Cell membrane</location>
        <topology evidence="1">Multi-pass membrane protein</topology>
    </subcellularLocation>
</comment>
<feature type="domain" description="G-protein coupled receptors family 1 profile" evidence="12">
    <location>
        <begin position="32"/>
        <end position="280"/>
    </location>
</feature>
<feature type="transmembrane region" description="Helical" evidence="11">
    <location>
        <begin position="52"/>
        <end position="72"/>
    </location>
</feature>
<proteinExistence type="inferred from homology"/>
<dbReference type="InterPro" id="IPR000276">
    <property type="entry name" value="GPCR_Rhodpsn"/>
</dbReference>
<keyword evidence="4 11" id="KW-1133">Transmembrane helix</keyword>
<feature type="transmembrane region" description="Helical" evidence="11">
    <location>
        <begin position="131"/>
        <end position="152"/>
    </location>
</feature>
<dbReference type="FunFam" id="1.20.1070.10:FF:000142">
    <property type="entry name" value="G protein-coupled receptor 55"/>
    <property type="match status" value="1"/>
</dbReference>
<evidence type="ECO:0000313" key="14">
    <source>
        <dbReference type="Proteomes" id="UP000261520"/>
    </source>
</evidence>
<keyword evidence="5 10" id="KW-0297">G-protein coupled receptor</keyword>
<dbReference type="Gene3D" id="1.20.1070.10">
    <property type="entry name" value="Rhodopsin 7-helix transmembrane proteins"/>
    <property type="match status" value="1"/>
</dbReference>
<dbReference type="GO" id="GO:0007200">
    <property type="term" value="P:phospholipase C-activating G protein-coupled receptor signaling pathway"/>
    <property type="evidence" value="ECO:0007669"/>
    <property type="project" value="TreeGrafter"/>
</dbReference>
<keyword evidence="2" id="KW-1003">Cell membrane</keyword>
<keyword evidence="7 10" id="KW-0675">Receptor</keyword>
<keyword evidence="6 11" id="KW-0472">Membrane</keyword>
<dbReference type="InterPro" id="IPR017452">
    <property type="entry name" value="GPCR_Rhodpsn_7TM"/>
</dbReference>
<evidence type="ECO:0000256" key="11">
    <source>
        <dbReference type="SAM" id="Phobius"/>
    </source>
</evidence>
<protein>
    <recommendedName>
        <fullName evidence="12">G-protein coupled receptors family 1 profile domain-containing protein</fullName>
    </recommendedName>
</protein>
<evidence type="ECO:0000259" key="12">
    <source>
        <dbReference type="PROSITE" id="PS50262"/>
    </source>
</evidence>
<dbReference type="PROSITE" id="PS50262">
    <property type="entry name" value="G_PROTEIN_RECEP_F1_2"/>
    <property type="match status" value="1"/>
</dbReference>
<feature type="transmembrane region" description="Helical" evidence="11">
    <location>
        <begin position="92"/>
        <end position="110"/>
    </location>
</feature>
<keyword evidence="8" id="KW-0325">Glycoprotein</keyword>
<accession>A0A3B4AJX4</accession>
<keyword evidence="9 10" id="KW-0807">Transducer</keyword>
<dbReference type="PANTHER" id="PTHR24232">
    <property type="entry name" value="G-PROTEIN COUPLED RECEPTOR"/>
    <property type="match status" value="1"/>
</dbReference>
<comment type="similarity">
    <text evidence="10">Belongs to the G-protein coupled receptor 1 family.</text>
</comment>
<evidence type="ECO:0000256" key="4">
    <source>
        <dbReference type="ARBA" id="ARBA00022989"/>
    </source>
</evidence>
<evidence type="ECO:0000313" key="13">
    <source>
        <dbReference type="Ensembl" id="ENSPMGP00000016990.1"/>
    </source>
</evidence>
<dbReference type="PROSITE" id="PS00237">
    <property type="entry name" value="G_PROTEIN_RECEP_F1_1"/>
    <property type="match status" value="1"/>
</dbReference>
<dbReference type="GO" id="GO:0035025">
    <property type="term" value="P:positive regulation of Rho protein signal transduction"/>
    <property type="evidence" value="ECO:0007669"/>
    <property type="project" value="TreeGrafter"/>
</dbReference>
<evidence type="ECO:0000256" key="9">
    <source>
        <dbReference type="ARBA" id="ARBA00023224"/>
    </source>
</evidence>
<feature type="transmembrane region" description="Helical" evidence="11">
    <location>
        <begin position="172"/>
        <end position="195"/>
    </location>
</feature>
<name>A0A3B4AJX4_9GOBI</name>
<organism evidence="13 14">
    <name type="scientific">Periophthalmus magnuspinnatus</name>
    <dbReference type="NCBI Taxonomy" id="409849"/>
    <lineage>
        <taxon>Eukaryota</taxon>
        <taxon>Metazoa</taxon>
        <taxon>Chordata</taxon>
        <taxon>Craniata</taxon>
        <taxon>Vertebrata</taxon>
        <taxon>Euteleostomi</taxon>
        <taxon>Actinopterygii</taxon>
        <taxon>Neopterygii</taxon>
        <taxon>Teleostei</taxon>
        <taxon>Neoteleostei</taxon>
        <taxon>Acanthomorphata</taxon>
        <taxon>Gobiaria</taxon>
        <taxon>Gobiiformes</taxon>
        <taxon>Gobioidei</taxon>
        <taxon>Gobiidae</taxon>
        <taxon>Oxudercinae</taxon>
        <taxon>Periophthalmus</taxon>
    </lineage>
</organism>